<dbReference type="AlphaFoldDB" id="A0A4C1WI05"/>
<dbReference type="Proteomes" id="UP000299102">
    <property type="component" value="Unassembled WGS sequence"/>
</dbReference>
<name>A0A4C1WI05_EUMVA</name>
<accession>A0A4C1WI05</accession>
<dbReference type="OrthoDB" id="10017160at2759"/>
<organism evidence="1 2">
    <name type="scientific">Eumeta variegata</name>
    <name type="common">Bagworm moth</name>
    <name type="synonym">Eumeta japonica</name>
    <dbReference type="NCBI Taxonomy" id="151549"/>
    <lineage>
        <taxon>Eukaryota</taxon>
        <taxon>Metazoa</taxon>
        <taxon>Ecdysozoa</taxon>
        <taxon>Arthropoda</taxon>
        <taxon>Hexapoda</taxon>
        <taxon>Insecta</taxon>
        <taxon>Pterygota</taxon>
        <taxon>Neoptera</taxon>
        <taxon>Endopterygota</taxon>
        <taxon>Lepidoptera</taxon>
        <taxon>Glossata</taxon>
        <taxon>Ditrysia</taxon>
        <taxon>Tineoidea</taxon>
        <taxon>Psychidae</taxon>
        <taxon>Oiketicinae</taxon>
        <taxon>Eumeta</taxon>
    </lineage>
</organism>
<comment type="caution">
    <text evidence="1">The sequence shown here is derived from an EMBL/GenBank/DDBJ whole genome shotgun (WGS) entry which is preliminary data.</text>
</comment>
<sequence>MLSVILRVRLAFHDETSSLTTVYNWFNEFQRGHTNLIDDVRERRPSTATPEDNISAVWLMIAKRVTCQQI</sequence>
<evidence type="ECO:0000313" key="1">
    <source>
        <dbReference type="EMBL" id="GBP51028.1"/>
    </source>
</evidence>
<evidence type="ECO:0008006" key="3">
    <source>
        <dbReference type="Google" id="ProtNLM"/>
    </source>
</evidence>
<keyword evidence="2" id="KW-1185">Reference proteome</keyword>
<protein>
    <recommendedName>
        <fullName evidence="3">Mos1 transposase HTH domain-containing protein</fullName>
    </recommendedName>
</protein>
<proteinExistence type="predicted"/>
<evidence type="ECO:0000313" key="2">
    <source>
        <dbReference type="Proteomes" id="UP000299102"/>
    </source>
</evidence>
<dbReference type="EMBL" id="BGZK01000572">
    <property type="protein sequence ID" value="GBP51028.1"/>
    <property type="molecule type" value="Genomic_DNA"/>
</dbReference>
<gene>
    <name evidence="1" type="ORF">EVAR_37186_1</name>
</gene>
<reference evidence="1 2" key="1">
    <citation type="journal article" date="2019" name="Commun. Biol.">
        <title>The bagworm genome reveals a unique fibroin gene that provides high tensile strength.</title>
        <authorList>
            <person name="Kono N."/>
            <person name="Nakamura H."/>
            <person name="Ohtoshi R."/>
            <person name="Tomita M."/>
            <person name="Numata K."/>
            <person name="Arakawa K."/>
        </authorList>
    </citation>
    <scope>NUCLEOTIDE SEQUENCE [LARGE SCALE GENOMIC DNA]</scope>
</reference>